<evidence type="ECO:0000313" key="8">
    <source>
        <dbReference type="Proteomes" id="UP000309561"/>
    </source>
</evidence>
<dbReference type="EMBL" id="SZPX01000004">
    <property type="protein sequence ID" value="TKI69613.1"/>
    <property type="molecule type" value="Genomic_DNA"/>
</dbReference>
<keyword evidence="5" id="KW-0732">Signal</keyword>
<evidence type="ECO:0000259" key="6">
    <source>
        <dbReference type="PROSITE" id="PS51007"/>
    </source>
</evidence>
<evidence type="ECO:0000256" key="2">
    <source>
        <dbReference type="ARBA" id="ARBA00022723"/>
    </source>
</evidence>
<dbReference type="GO" id="GO:0009055">
    <property type="term" value="F:electron transfer activity"/>
    <property type="evidence" value="ECO:0007669"/>
    <property type="project" value="InterPro"/>
</dbReference>
<dbReference type="GO" id="GO:0046872">
    <property type="term" value="F:metal ion binding"/>
    <property type="evidence" value="ECO:0007669"/>
    <property type="project" value="UniProtKB-KW"/>
</dbReference>
<keyword evidence="1 4" id="KW-0349">Heme</keyword>
<evidence type="ECO:0000256" key="1">
    <source>
        <dbReference type="ARBA" id="ARBA00022617"/>
    </source>
</evidence>
<feature type="domain" description="Cytochrome c" evidence="6">
    <location>
        <begin position="127"/>
        <end position="204"/>
    </location>
</feature>
<dbReference type="SUPFAM" id="SSF46626">
    <property type="entry name" value="Cytochrome c"/>
    <property type="match status" value="1"/>
</dbReference>
<dbReference type="AlphaFoldDB" id="A0A4V5TRA2"/>
<dbReference type="Gene3D" id="1.10.760.10">
    <property type="entry name" value="Cytochrome c-like domain"/>
    <property type="match status" value="1"/>
</dbReference>
<dbReference type="InterPro" id="IPR009056">
    <property type="entry name" value="Cyt_c-like_dom"/>
</dbReference>
<dbReference type="OrthoDB" id="5354561at2"/>
<name>A0A4V5TRA2_9BACT</name>
<dbReference type="InterPro" id="IPR036909">
    <property type="entry name" value="Cyt_c-like_dom_sf"/>
</dbReference>
<keyword evidence="3 4" id="KW-0408">Iron</keyword>
<feature type="signal peptide" evidence="5">
    <location>
        <begin position="1"/>
        <end position="29"/>
    </location>
</feature>
<accession>A0A4V5TRA2</accession>
<evidence type="ECO:0000256" key="5">
    <source>
        <dbReference type="SAM" id="SignalP"/>
    </source>
</evidence>
<keyword evidence="8" id="KW-1185">Reference proteome</keyword>
<dbReference type="Proteomes" id="UP000309561">
    <property type="component" value="Unassembled WGS sequence"/>
</dbReference>
<proteinExistence type="predicted"/>
<evidence type="ECO:0000256" key="4">
    <source>
        <dbReference type="PROSITE-ProRule" id="PRU00433"/>
    </source>
</evidence>
<evidence type="ECO:0000313" key="7">
    <source>
        <dbReference type="EMBL" id="TKI69613.1"/>
    </source>
</evidence>
<feature type="chain" id="PRO_5020802069" description="Cytochrome c domain-containing protein" evidence="5">
    <location>
        <begin position="30"/>
        <end position="212"/>
    </location>
</feature>
<dbReference type="GO" id="GO:0020037">
    <property type="term" value="F:heme binding"/>
    <property type="evidence" value="ECO:0007669"/>
    <property type="project" value="InterPro"/>
</dbReference>
<reference evidence="7 8" key="1">
    <citation type="submission" date="2019-04" db="EMBL/GenBank/DDBJ databases">
        <title>Sulfurimonas crateris sp. nov. a facultative anaerobic sulfur-oxidizing chemolithautotrophic bacterium isolated from a terrestrial mud vulcano.</title>
        <authorList>
            <person name="Ratnikova N.M."/>
            <person name="Slobodkin A.I."/>
            <person name="Merkel A.Y."/>
            <person name="Novikov A."/>
            <person name="Bonch-Osmolovskaya E.A."/>
            <person name="Slobodkina G.B."/>
        </authorList>
    </citation>
    <scope>NUCLEOTIDE SEQUENCE [LARGE SCALE GENOMIC DNA]</scope>
    <source>
        <strain evidence="7 8">SN118</strain>
    </source>
</reference>
<organism evidence="7 8">
    <name type="scientific">Sulfurimonas crateris</name>
    <dbReference type="NCBI Taxonomy" id="2574727"/>
    <lineage>
        <taxon>Bacteria</taxon>
        <taxon>Pseudomonadati</taxon>
        <taxon>Campylobacterota</taxon>
        <taxon>Epsilonproteobacteria</taxon>
        <taxon>Campylobacterales</taxon>
        <taxon>Sulfurimonadaceae</taxon>
        <taxon>Sulfurimonas</taxon>
    </lineage>
</organism>
<comment type="caution">
    <text evidence="7">The sequence shown here is derived from an EMBL/GenBank/DDBJ whole genome shotgun (WGS) entry which is preliminary data.</text>
</comment>
<evidence type="ECO:0000256" key="3">
    <source>
        <dbReference type="ARBA" id="ARBA00023004"/>
    </source>
</evidence>
<protein>
    <recommendedName>
        <fullName evidence="6">Cytochrome c domain-containing protein</fullName>
    </recommendedName>
</protein>
<dbReference type="PROSITE" id="PS51007">
    <property type="entry name" value="CYTC"/>
    <property type="match status" value="1"/>
</dbReference>
<sequence length="212" mass="23913">MKNCNLKSKSLLYISGILFLALFTGCSQESNKKESANAESATNSSKTGNLQSIEVIENKNALAVKVEEKKHDKNQSKSYYYDYNIQSEYDLNSIPANEDASVRTKPRTAVDANIYVRSPYENVQVSMLVKQLSKEFIVKCSACHNDYANGVIGPSLLGKDSGYIFNKIAEFKKDSSKNVLMNGLISQMDDEEIRKLANEIYEFNKMINEMRK</sequence>
<dbReference type="PROSITE" id="PS51257">
    <property type="entry name" value="PROKAR_LIPOPROTEIN"/>
    <property type="match status" value="1"/>
</dbReference>
<gene>
    <name evidence="7" type="ORF">FCU45_06030</name>
</gene>
<keyword evidence="2 4" id="KW-0479">Metal-binding</keyword>